<dbReference type="SUPFAM" id="SSF49482">
    <property type="entry name" value="Aromatic compound dioxygenase"/>
    <property type="match status" value="1"/>
</dbReference>
<dbReference type="InterPro" id="IPR000627">
    <property type="entry name" value="Intradiol_dOase_C"/>
</dbReference>
<dbReference type="SUPFAM" id="SSF52833">
    <property type="entry name" value="Thioredoxin-like"/>
    <property type="match status" value="1"/>
</dbReference>
<dbReference type="GO" id="GO:0018576">
    <property type="term" value="F:catechol 1,2-dioxygenase activity"/>
    <property type="evidence" value="ECO:0007669"/>
    <property type="project" value="InterPro"/>
</dbReference>
<dbReference type="InterPro" id="IPR036282">
    <property type="entry name" value="Glutathione-S-Trfase_C_sf"/>
</dbReference>
<dbReference type="PROSITE" id="PS50404">
    <property type="entry name" value="GST_NTER"/>
    <property type="match status" value="1"/>
</dbReference>
<dbReference type="Gene3D" id="3.40.30.10">
    <property type="entry name" value="Glutaredoxin"/>
    <property type="match status" value="1"/>
</dbReference>
<reference evidence="8" key="1">
    <citation type="submission" date="2021-04" db="EMBL/GenBank/DDBJ databases">
        <authorList>
            <person name="Yoon J."/>
        </authorList>
    </citation>
    <scope>NUCLEOTIDE SEQUENCE</scope>
    <source>
        <strain evidence="8">KMU-90</strain>
    </source>
</reference>
<dbReference type="Gene3D" id="1.20.1050.10">
    <property type="match status" value="1"/>
</dbReference>
<accession>A0A8J7WBF7</accession>
<sequence>MADRTIRDYVTAADAAIADPLRMRAVGGGSPRFVLYGSAFSICTQKLRMVLLEKGAGFAVRDMEILPPRMENTHPDYVRLRLQGVQGREMVHGFTGRSSVATEGVDPVAVPTLVDLDEGRVHVDALAIAGFLDRTCAGPELIPARLKREVDRACATADSLPQIAIMYGAHPDGDFRPKALREALAGAHDTKILKLMEGRSLSVGHPKLIAAYDAKIRKEAAGRHYVRDGTLMRDAVAEMVAGVAALDGQLKDGQDWLFDAFTLADIWWAATLYRMQWLGMGFAWEGGHPLNETPRPRVAAYLARLTARPSFREGVTGWPGFPVSEYVAAPQAKKPEAPQRATKRTVAAVEGHGRDIREESLTGAVLATMKGTQNPRARAVLNAFTRHLHAFLEEVQPTEAEWEWGIEFLTKTGHLSKGGRQEFILLSDVMGATARVDLINNRFPSGATENSVLGPFYVDPRPTFENGADISAGIKGAPMFFNARVLDTEGRPIAGARVDIWHADGDGGYDILMDGVEAAMRGLFRSDSQGRVWFTSILAESYPIPDDGTVGQLLHTARRNIMRPAHVHVRIEAPGYRRLTTMLFVDGDPYLDADPVFGVKQSLVVPFEKRDGQRAPDGKPVPQGAWCVDYDFVLARSS</sequence>
<dbReference type="InterPro" id="IPR007535">
    <property type="entry name" value="Catechol_dOase_N"/>
</dbReference>
<name>A0A8J7WBF7_9RHOB</name>
<evidence type="ECO:0000256" key="4">
    <source>
        <dbReference type="ARBA" id="ARBA00022964"/>
    </source>
</evidence>
<organism evidence="8 9">
    <name type="scientific">Thetidibacter halocola</name>
    <dbReference type="NCBI Taxonomy" id="2827239"/>
    <lineage>
        <taxon>Bacteria</taxon>
        <taxon>Pseudomonadati</taxon>
        <taxon>Pseudomonadota</taxon>
        <taxon>Alphaproteobacteria</taxon>
        <taxon>Rhodobacterales</taxon>
        <taxon>Roseobacteraceae</taxon>
        <taxon>Thetidibacter</taxon>
    </lineage>
</organism>
<feature type="domain" description="GST N-terminal" evidence="7">
    <location>
        <begin position="31"/>
        <end position="140"/>
    </location>
</feature>
<proteinExistence type="inferred from homology"/>
<comment type="cofactor">
    <cofactor evidence="1">
        <name>Fe(3+)</name>
        <dbReference type="ChEBI" id="CHEBI:29034"/>
    </cofactor>
</comment>
<gene>
    <name evidence="8" type="ORF">KB874_09955</name>
</gene>
<comment type="caution">
    <text evidence="8">The sequence shown here is derived from an EMBL/GenBank/DDBJ whole genome shotgun (WGS) entry which is preliminary data.</text>
</comment>
<dbReference type="Pfam" id="PF13410">
    <property type="entry name" value="GST_C_2"/>
    <property type="match status" value="1"/>
</dbReference>
<dbReference type="InterPro" id="IPR036249">
    <property type="entry name" value="Thioredoxin-like_sf"/>
</dbReference>
<keyword evidence="4" id="KW-0223">Dioxygenase</keyword>
<keyword evidence="5" id="KW-0560">Oxidoreductase</keyword>
<dbReference type="GO" id="GO:0008199">
    <property type="term" value="F:ferric iron binding"/>
    <property type="evidence" value="ECO:0007669"/>
    <property type="project" value="InterPro"/>
</dbReference>
<dbReference type="GO" id="GO:0009712">
    <property type="term" value="P:catechol-containing compound metabolic process"/>
    <property type="evidence" value="ECO:0007669"/>
    <property type="project" value="InterPro"/>
</dbReference>
<dbReference type="RefSeq" id="WP_212536438.1">
    <property type="nucleotide sequence ID" value="NZ_JAGTUU010000004.1"/>
</dbReference>
<dbReference type="PANTHER" id="PTHR33711:SF7">
    <property type="entry name" value="INTRADIOL RING-CLEAVAGE DIOXYGENASES DOMAIN-CONTAINING PROTEIN-RELATED"/>
    <property type="match status" value="1"/>
</dbReference>
<dbReference type="EMBL" id="JAGTUU010000004">
    <property type="protein sequence ID" value="MBS0124460.1"/>
    <property type="molecule type" value="Genomic_DNA"/>
</dbReference>
<dbReference type="InterPro" id="IPR015889">
    <property type="entry name" value="Intradiol_dOase_core"/>
</dbReference>
<dbReference type="Pfam" id="PF00775">
    <property type="entry name" value="Dioxygenase_C"/>
    <property type="match status" value="1"/>
</dbReference>
<evidence type="ECO:0000256" key="3">
    <source>
        <dbReference type="ARBA" id="ARBA00022723"/>
    </source>
</evidence>
<evidence type="ECO:0000313" key="9">
    <source>
        <dbReference type="Proteomes" id="UP000681356"/>
    </source>
</evidence>
<protein>
    <submittedName>
        <fullName evidence="8">Glutathione S-transferase C-terminal domain-containing protein</fullName>
    </submittedName>
</protein>
<evidence type="ECO:0000256" key="1">
    <source>
        <dbReference type="ARBA" id="ARBA00001965"/>
    </source>
</evidence>
<dbReference type="PANTHER" id="PTHR33711">
    <property type="entry name" value="DIOXYGENASE, PUTATIVE (AFU_ORTHOLOGUE AFUA_2G02910)-RELATED"/>
    <property type="match status" value="1"/>
</dbReference>
<dbReference type="InterPro" id="IPR050770">
    <property type="entry name" value="Intradiol_RC_Dioxygenase"/>
</dbReference>
<dbReference type="AlphaFoldDB" id="A0A8J7WBF7"/>
<keyword evidence="6" id="KW-0408">Iron</keyword>
<dbReference type="InterPro" id="IPR004045">
    <property type="entry name" value="Glutathione_S-Trfase_N"/>
</dbReference>
<comment type="similarity">
    <text evidence="2">Belongs to the intradiol ring-cleavage dioxygenase family.</text>
</comment>
<dbReference type="CDD" id="cd00299">
    <property type="entry name" value="GST_C_family"/>
    <property type="match status" value="1"/>
</dbReference>
<evidence type="ECO:0000313" key="8">
    <source>
        <dbReference type="EMBL" id="MBS0124460.1"/>
    </source>
</evidence>
<keyword evidence="3" id="KW-0479">Metal-binding</keyword>
<evidence type="ECO:0000256" key="2">
    <source>
        <dbReference type="ARBA" id="ARBA00007825"/>
    </source>
</evidence>
<evidence type="ECO:0000256" key="5">
    <source>
        <dbReference type="ARBA" id="ARBA00023002"/>
    </source>
</evidence>
<dbReference type="Gene3D" id="2.60.130.10">
    <property type="entry name" value="Aromatic compound dioxygenase"/>
    <property type="match status" value="1"/>
</dbReference>
<dbReference type="SUPFAM" id="SSF47616">
    <property type="entry name" value="GST C-terminal domain-like"/>
    <property type="match status" value="1"/>
</dbReference>
<dbReference type="Proteomes" id="UP000681356">
    <property type="component" value="Unassembled WGS sequence"/>
</dbReference>
<evidence type="ECO:0000259" key="7">
    <source>
        <dbReference type="PROSITE" id="PS50404"/>
    </source>
</evidence>
<dbReference type="Pfam" id="PF13409">
    <property type="entry name" value="GST_N_2"/>
    <property type="match status" value="1"/>
</dbReference>
<evidence type="ECO:0000256" key="6">
    <source>
        <dbReference type="ARBA" id="ARBA00023004"/>
    </source>
</evidence>
<dbReference type="Pfam" id="PF04444">
    <property type="entry name" value="Dioxygenase_N"/>
    <property type="match status" value="1"/>
</dbReference>
<keyword evidence="9" id="KW-1185">Reference proteome</keyword>